<dbReference type="RefSeq" id="WP_183315996.1">
    <property type="nucleotide sequence ID" value="NZ_JACIEN010000001.1"/>
</dbReference>
<feature type="transmembrane region" description="Helical" evidence="4">
    <location>
        <begin position="378"/>
        <end position="401"/>
    </location>
</feature>
<evidence type="ECO:0000259" key="5">
    <source>
        <dbReference type="PROSITE" id="PS50850"/>
    </source>
</evidence>
<dbReference type="PANTHER" id="PTHR11360:SF290">
    <property type="entry name" value="MONOCARBOXYLATE MFS PERMEASE"/>
    <property type="match status" value="1"/>
</dbReference>
<evidence type="ECO:0000256" key="3">
    <source>
        <dbReference type="ARBA" id="ARBA00023136"/>
    </source>
</evidence>
<accession>A0A840BY39</accession>
<proteinExistence type="predicted"/>
<dbReference type="AlphaFoldDB" id="A0A840BY39"/>
<organism evidence="6 7">
    <name type="scientific">Chelatococcus caeni</name>
    <dbReference type="NCBI Taxonomy" id="1348468"/>
    <lineage>
        <taxon>Bacteria</taxon>
        <taxon>Pseudomonadati</taxon>
        <taxon>Pseudomonadota</taxon>
        <taxon>Alphaproteobacteria</taxon>
        <taxon>Hyphomicrobiales</taxon>
        <taxon>Chelatococcaceae</taxon>
        <taxon>Chelatococcus</taxon>
    </lineage>
</organism>
<evidence type="ECO:0000313" key="6">
    <source>
        <dbReference type="EMBL" id="MBB4016219.1"/>
    </source>
</evidence>
<dbReference type="PANTHER" id="PTHR11360">
    <property type="entry name" value="MONOCARBOXYLATE TRANSPORTER"/>
    <property type="match status" value="1"/>
</dbReference>
<protein>
    <submittedName>
        <fullName evidence="6">MFS family permease</fullName>
    </submittedName>
</protein>
<comment type="caution">
    <text evidence="6">The sequence shown here is derived from an EMBL/GenBank/DDBJ whole genome shotgun (WGS) entry which is preliminary data.</text>
</comment>
<keyword evidence="2 4" id="KW-1133">Transmembrane helix</keyword>
<keyword evidence="3 4" id="KW-0472">Membrane</keyword>
<dbReference type="InterPro" id="IPR036259">
    <property type="entry name" value="MFS_trans_sf"/>
</dbReference>
<feature type="transmembrane region" description="Helical" evidence="4">
    <location>
        <begin position="315"/>
        <end position="337"/>
    </location>
</feature>
<name>A0A840BY39_9HYPH</name>
<sequence>MQMQQSVPGTPSGKAAPVPLRALLAAAGATTAMAFGFGALALPSVFIRPLEAEFGWSRADLSLAYTLSTVGMALGGLFWGRLSDRLDARILLACGSAAMVAALGAFTFAQSLWHLYAASLVLGGLGFACLYAPVLSVTALWFERRRGLAMGIVTAGGALGQGVMPYTANLLIDSVGWRPAYAILAAATLVALGLLMPAVRRPPVAMAPPLQAAGTGSSGDGRPSPVLLLAAAAFLCCACMGFPLVHLASFVTAVCGSSDLGSTSLLVAMLFGTVGRVAFGLLADRIGNLPAYATASFMQTACVAIYPLLDNQISLLALSAVFGFGFAGNMTCLILCVREFVPAERFGQALGTVMMVAWAGMGVGGYLGGLAYDGFASYTPAFLIAFAAGVANLGTIAMLAAGATTRGKATPSGLAPAPSPSR</sequence>
<feature type="transmembrane region" description="Helical" evidence="4">
    <location>
        <begin position="148"/>
        <end position="168"/>
    </location>
</feature>
<feature type="transmembrane region" description="Helical" evidence="4">
    <location>
        <begin position="180"/>
        <end position="199"/>
    </location>
</feature>
<gene>
    <name evidence="6" type="ORF">GGR16_001225</name>
</gene>
<evidence type="ECO:0000256" key="4">
    <source>
        <dbReference type="SAM" id="Phobius"/>
    </source>
</evidence>
<feature type="domain" description="Major facilitator superfamily (MFS) profile" evidence="5">
    <location>
        <begin position="22"/>
        <end position="406"/>
    </location>
</feature>
<dbReference type="Gene3D" id="1.20.1250.20">
    <property type="entry name" value="MFS general substrate transporter like domains"/>
    <property type="match status" value="1"/>
</dbReference>
<feature type="transmembrane region" description="Helical" evidence="4">
    <location>
        <begin position="260"/>
        <end position="282"/>
    </location>
</feature>
<feature type="transmembrane region" description="Helical" evidence="4">
    <location>
        <begin position="349"/>
        <end position="372"/>
    </location>
</feature>
<keyword evidence="1 4" id="KW-0812">Transmembrane</keyword>
<feature type="transmembrane region" description="Helical" evidence="4">
    <location>
        <begin position="62"/>
        <end position="79"/>
    </location>
</feature>
<dbReference type="SUPFAM" id="SSF103473">
    <property type="entry name" value="MFS general substrate transporter"/>
    <property type="match status" value="1"/>
</dbReference>
<feature type="transmembrane region" description="Helical" evidence="4">
    <location>
        <begin position="91"/>
        <end position="109"/>
    </location>
</feature>
<evidence type="ECO:0000256" key="2">
    <source>
        <dbReference type="ARBA" id="ARBA00022989"/>
    </source>
</evidence>
<keyword evidence="7" id="KW-1185">Reference proteome</keyword>
<dbReference type="PROSITE" id="PS50850">
    <property type="entry name" value="MFS"/>
    <property type="match status" value="1"/>
</dbReference>
<dbReference type="InterPro" id="IPR020846">
    <property type="entry name" value="MFS_dom"/>
</dbReference>
<feature type="transmembrane region" description="Helical" evidence="4">
    <location>
        <begin position="20"/>
        <end position="42"/>
    </location>
</feature>
<feature type="transmembrane region" description="Helical" evidence="4">
    <location>
        <begin position="226"/>
        <end position="248"/>
    </location>
</feature>
<evidence type="ECO:0000256" key="1">
    <source>
        <dbReference type="ARBA" id="ARBA00022692"/>
    </source>
</evidence>
<dbReference type="InterPro" id="IPR011701">
    <property type="entry name" value="MFS"/>
</dbReference>
<feature type="transmembrane region" description="Helical" evidence="4">
    <location>
        <begin position="289"/>
        <end position="309"/>
    </location>
</feature>
<dbReference type="InterPro" id="IPR050327">
    <property type="entry name" value="Proton-linked_MCT"/>
</dbReference>
<evidence type="ECO:0000313" key="7">
    <source>
        <dbReference type="Proteomes" id="UP000577362"/>
    </source>
</evidence>
<reference evidence="6 7" key="1">
    <citation type="submission" date="2020-08" db="EMBL/GenBank/DDBJ databases">
        <title>Genomic Encyclopedia of Type Strains, Phase IV (KMG-IV): sequencing the most valuable type-strain genomes for metagenomic binning, comparative biology and taxonomic classification.</title>
        <authorList>
            <person name="Goeker M."/>
        </authorList>
    </citation>
    <scope>NUCLEOTIDE SEQUENCE [LARGE SCALE GENOMIC DNA]</scope>
    <source>
        <strain evidence="6 7">DSM 103737</strain>
    </source>
</reference>
<dbReference type="EMBL" id="JACIEN010000001">
    <property type="protein sequence ID" value="MBB4016219.1"/>
    <property type="molecule type" value="Genomic_DNA"/>
</dbReference>
<dbReference type="Proteomes" id="UP000577362">
    <property type="component" value="Unassembled WGS sequence"/>
</dbReference>
<dbReference type="Pfam" id="PF07690">
    <property type="entry name" value="MFS_1"/>
    <property type="match status" value="1"/>
</dbReference>
<dbReference type="GO" id="GO:0022857">
    <property type="term" value="F:transmembrane transporter activity"/>
    <property type="evidence" value="ECO:0007669"/>
    <property type="project" value="InterPro"/>
</dbReference>
<feature type="transmembrane region" description="Helical" evidence="4">
    <location>
        <begin position="115"/>
        <end position="141"/>
    </location>
</feature>